<dbReference type="Pfam" id="PF13489">
    <property type="entry name" value="Methyltransf_23"/>
    <property type="match status" value="1"/>
</dbReference>
<proteinExistence type="inferred from homology"/>
<dbReference type="Gene3D" id="3.40.50.150">
    <property type="entry name" value="Vaccinia Virus protein VP39"/>
    <property type="match status" value="1"/>
</dbReference>
<accession>A0A2N6P2I6</accession>
<feature type="compositionally biased region" description="Polar residues" evidence="2">
    <location>
        <begin position="19"/>
        <end position="38"/>
    </location>
</feature>
<reference evidence="3 4" key="1">
    <citation type="journal article" date="2016" name="Appl. Microbiol. Biotechnol.">
        <title>Characterization of T-DNA insertion mutants with decreased virulence in the entomopathogenic fungus Beauveria bassiana JEF-007.</title>
        <authorList>
            <person name="Kim S."/>
            <person name="Lee S.J."/>
            <person name="Nai Y.S."/>
            <person name="Yu J.S."/>
            <person name="Lee M.R."/>
            <person name="Yang Y.T."/>
            <person name="Kim J.S."/>
        </authorList>
    </citation>
    <scope>NUCLEOTIDE SEQUENCE [LARGE SCALE GENOMIC DNA]</scope>
    <source>
        <strain evidence="3 4">JEF-007</strain>
    </source>
</reference>
<protein>
    <submittedName>
        <fullName evidence="3">Secondary metabolism regulator LAE1</fullName>
    </submittedName>
</protein>
<dbReference type="OMA" id="EDMLHTM"/>
<comment type="caution">
    <text evidence="3">The sequence shown here is derived from an EMBL/GenBank/DDBJ whole genome shotgun (WGS) entry which is preliminary data.</text>
</comment>
<dbReference type="PANTHER" id="PTHR43591:SF10">
    <property type="entry name" value="ABC TRANSMEMBRANE TYPE-1 DOMAIN-CONTAINING PROTEIN-RELATED"/>
    <property type="match status" value="1"/>
</dbReference>
<dbReference type="CDD" id="cd02440">
    <property type="entry name" value="AdoMet_MTases"/>
    <property type="match status" value="1"/>
</dbReference>
<evidence type="ECO:0000256" key="2">
    <source>
        <dbReference type="SAM" id="MobiDB-lite"/>
    </source>
</evidence>
<dbReference type="PANTHER" id="PTHR43591">
    <property type="entry name" value="METHYLTRANSFERASE"/>
    <property type="match status" value="1"/>
</dbReference>
<evidence type="ECO:0000256" key="1">
    <source>
        <dbReference type="ARBA" id="ARBA00038158"/>
    </source>
</evidence>
<dbReference type="AlphaFoldDB" id="A0A2N6P2I6"/>
<evidence type="ECO:0000313" key="4">
    <source>
        <dbReference type="Proteomes" id="UP000235728"/>
    </source>
</evidence>
<gene>
    <name evidence="3" type="primary">LAE1_1</name>
    <name evidence="3" type="ORF">BM221_001150</name>
</gene>
<dbReference type="GO" id="GO:0008168">
    <property type="term" value="F:methyltransferase activity"/>
    <property type="evidence" value="ECO:0007669"/>
    <property type="project" value="TreeGrafter"/>
</dbReference>
<name>A0A2N6P2I6_BEABA</name>
<dbReference type="SUPFAM" id="SSF53335">
    <property type="entry name" value="S-adenosyl-L-methionine-dependent methyltransferases"/>
    <property type="match status" value="1"/>
</dbReference>
<feature type="compositionally biased region" description="Acidic residues" evidence="2">
    <location>
        <begin position="57"/>
        <end position="78"/>
    </location>
</feature>
<dbReference type="EMBL" id="MRVG01000001">
    <property type="protein sequence ID" value="PMB73726.1"/>
    <property type="molecule type" value="Genomic_DNA"/>
</dbReference>
<organism evidence="3 4">
    <name type="scientific">Beauveria bassiana</name>
    <name type="common">White muscardine disease fungus</name>
    <name type="synonym">Tritirachium shiotae</name>
    <dbReference type="NCBI Taxonomy" id="176275"/>
    <lineage>
        <taxon>Eukaryota</taxon>
        <taxon>Fungi</taxon>
        <taxon>Dikarya</taxon>
        <taxon>Ascomycota</taxon>
        <taxon>Pezizomycotina</taxon>
        <taxon>Sordariomycetes</taxon>
        <taxon>Hypocreomycetidae</taxon>
        <taxon>Hypocreales</taxon>
        <taxon>Cordycipitaceae</taxon>
        <taxon>Beauveria</taxon>
    </lineage>
</organism>
<feature type="region of interest" description="Disordered" evidence="2">
    <location>
        <begin position="1"/>
        <end position="83"/>
    </location>
</feature>
<evidence type="ECO:0000313" key="3">
    <source>
        <dbReference type="EMBL" id="PMB73726.1"/>
    </source>
</evidence>
<dbReference type="InterPro" id="IPR029063">
    <property type="entry name" value="SAM-dependent_MTases_sf"/>
</dbReference>
<dbReference type="Proteomes" id="UP000235728">
    <property type="component" value="Unassembled WGS sequence"/>
</dbReference>
<comment type="similarity">
    <text evidence="1">Belongs to the methyltransferase superfamily. LaeA methyltransferase family.</text>
</comment>
<sequence>MEEEKPRTAVQEQQRGDAQCTSHTDSLLTTQPDPSLATSDGAASGLLHGDAEIEAGGSDEDGEFSATDFDADSIDDDHSDSTSLRSSILEHSYVNGRRYHRYRHGRYPIPNDEAEQNREDMLHTMMMESTDGRLFYAPLGPNPQKVIDLGTGTGLWAIEFGDRYPSAEITGLDLSPIQPTWVPPNVKPGGWVELQDVDGVVHTDDNSVPKDWPLKKFTNLLVEAFAQFGTNVNAAESGREYLEEAGFVNIQHNYIKLPYGTWPKDKLMRLVGMYYRTACEDFLPAVGAMHFPKMGWEKAEMEVFFAQVRQSMRDPKVHAYGKMHFWSGQKPLGA</sequence>